<evidence type="ECO:0000259" key="2">
    <source>
        <dbReference type="Pfam" id="PF24606"/>
    </source>
</evidence>
<dbReference type="Proteomes" id="UP000241769">
    <property type="component" value="Unassembled WGS sequence"/>
</dbReference>
<organism evidence="3 4">
    <name type="scientific">Planoprotostelium fungivorum</name>
    <dbReference type="NCBI Taxonomy" id="1890364"/>
    <lineage>
        <taxon>Eukaryota</taxon>
        <taxon>Amoebozoa</taxon>
        <taxon>Evosea</taxon>
        <taxon>Variosea</taxon>
        <taxon>Cavosteliida</taxon>
        <taxon>Cavosteliaceae</taxon>
        <taxon>Planoprotostelium</taxon>
    </lineage>
</organism>
<name>A0A2P6MT50_9EUKA</name>
<dbReference type="EMBL" id="MDYQ01000434">
    <property type="protein sequence ID" value="PRP74889.1"/>
    <property type="molecule type" value="Genomic_DNA"/>
</dbReference>
<comment type="caution">
    <text evidence="3">The sequence shown here is derived from an EMBL/GenBank/DDBJ whole genome shotgun (WGS) entry which is preliminary data.</text>
</comment>
<dbReference type="InterPro" id="IPR055401">
    <property type="entry name" value="CEMIP_beta-hel_dom"/>
</dbReference>
<gene>
    <name evidence="3" type="ORF">PROFUN_16098</name>
</gene>
<dbReference type="AlphaFoldDB" id="A0A2P6MT50"/>
<keyword evidence="4" id="KW-1185">Reference proteome</keyword>
<proteinExistence type="predicted"/>
<dbReference type="Pfam" id="PF24606">
    <property type="entry name" value="CEMIP_beta-hel"/>
    <property type="match status" value="1"/>
</dbReference>
<keyword evidence="1" id="KW-0732">Signal</keyword>
<evidence type="ECO:0000313" key="4">
    <source>
        <dbReference type="Proteomes" id="UP000241769"/>
    </source>
</evidence>
<evidence type="ECO:0000313" key="3">
    <source>
        <dbReference type="EMBL" id="PRP74889.1"/>
    </source>
</evidence>
<dbReference type="PANTHER" id="PTHR46769:SF2">
    <property type="entry name" value="FIBROCYSTIN-L ISOFORM 2 PRECURSOR-RELATED"/>
    <property type="match status" value="1"/>
</dbReference>
<evidence type="ECO:0000256" key="1">
    <source>
        <dbReference type="ARBA" id="ARBA00022729"/>
    </source>
</evidence>
<dbReference type="OrthoDB" id="2014161at2759"/>
<protein>
    <recommendedName>
        <fullName evidence="2">CEMIP beta-helix domain-containing protein</fullName>
    </recommendedName>
</protein>
<sequence length="392" mass="44207">MLSHGEWAITIASSDYSEYFDINNQDQAGAHYQTYMTGQGGNFPDQSEYATVAAVADGGKTVTLSSPLRYLHWGVWPETAEVGLLTRNIVVRDDEASANTFFGGHFITRSEFVSPIPFGMRIGDGSEQGNILDSNLVIWSRPMNDSYLLVPSDNRPSSVWITNPNNTFTNNAVSSAYIGYWWVMPTKPKGLSAVEYANVNLFPRRIACHLFDNNIAHSIFFFGLMIDDMATPDDQLESTAWMPQQPPYEYYHDAINVEMSRFTAWRTRKGGTERIREWQHSVEFESLVLSHGERSQQVTVNMDQVTEMKEDEFILTRLYGQSLIDTLLVGRSHLHRTNGFLIDRSTNVIRESTDVSLETGVVSRQTAFVAGVHLSQSVSDSIWTDEGLRFPV</sequence>
<dbReference type="InterPro" id="IPR052387">
    <property type="entry name" value="Fibrocystin"/>
</dbReference>
<dbReference type="STRING" id="1890364.A0A2P6MT50"/>
<feature type="domain" description="CEMIP beta-helix" evidence="2">
    <location>
        <begin position="122"/>
        <end position="223"/>
    </location>
</feature>
<dbReference type="PANTHER" id="PTHR46769">
    <property type="entry name" value="POLYCYSTIC KIDNEY AND HEPATIC DISEASE 1 (AUTOSOMAL RECESSIVE)-LIKE 1"/>
    <property type="match status" value="1"/>
</dbReference>
<reference evidence="3 4" key="1">
    <citation type="journal article" date="2018" name="Genome Biol. Evol.">
        <title>Multiple Roots of Fruiting Body Formation in Amoebozoa.</title>
        <authorList>
            <person name="Hillmann F."/>
            <person name="Forbes G."/>
            <person name="Novohradska S."/>
            <person name="Ferling I."/>
            <person name="Riege K."/>
            <person name="Groth M."/>
            <person name="Westermann M."/>
            <person name="Marz M."/>
            <person name="Spaller T."/>
            <person name="Winckler T."/>
            <person name="Schaap P."/>
            <person name="Glockner G."/>
        </authorList>
    </citation>
    <scope>NUCLEOTIDE SEQUENCE [LARGE SCALE GENOMIC DNA]</scope>
    <source>
        <strain evidence="3 4">Jena</strain>
    </source>
</reference>
<accession>A0A2P6MT50</accession>
<dbReference type="InParanoid" id="A0A2P6MT50"/>